<dbReference type="Gene3D" id="1.10.287.470">
    <property type="entry name" value="Helix hairpin bin"/>
    <property type="match status" value="1"/>
</dbReference>
<dbReference type="GO" id="GO:0030313">
    <property type="term" value="C:cell envelope"/>
    <property type="evidence" value="ECO:0007669"/>
    <property type="project" value="UniProtKB-SubCell"/>
</dbReference>
<dbReference type="OrthoDB" id="9801814at2"/>
<feature type="domain" description="Multidrug resistance protein MdtA-like barrel-sandwich hybrid" evidence="6">
    <location>
        <begin position="69"/>
        <end position="208"/>
    </location>
</feature>
<dbReference type="SUPFAM" id="SSF111369">
    <property type="entry name" value="HlyD-like secretion proteins"/>
    <property type="match status" value="1"/>
</dbReference>
<dbReference type="Pfam" id="PF25917">
    <property type="entry name" value="BSH_RND"/>
    <property type="match status" value="1"/>
</dbReference>
<dbReference type="GO" id="GO:0005886">
    <property type="term" value="C:plasma membrane"/>
    <property type="evidence" value="ECO:0007669"/>
    <property type="project" value="TreeGrafter"/>
</dbReference>
<feature type="signal peptide" evidence="4">
    <location>
        <begin position="1"/>
        <end position="31"/>
    </location>
</feature>
<evidence type="ECO:0000313" key="10">
    <source>
        <dbReference type="Proteomes" id="UP000033121"/>
    </source>
</evidence>
<dbReference type="InterPro" id="IPR058624">
    <property type="entry name" value="MdtA-like_HH"/>
</dbReference>
<evidence type="ECO:0000259" key="8">
    <source>
        <dbReference type="Pfam" id="PF25967"/>
    </source>
</evidence>
<comment type="subcellular location">
    <subcellularLocation>
        <location evidence="1">Cell envelope</location>
    </subcellularLocation>
</comment>
<dbReference type="GO" id="GO:0046677">
    <property type="term" value="P:response to antibiotic"/>
    <property type="evidence" value="ECO:0007669"/>
    <property type="project" value="TreeGrafter"/>
</dbReference>
<reference evidence="9 10" key="1">
    <citation type="submission" date="2015-04" db="EMBL/GenBank/DDBJ databases">
        <title>Whole genome shotgun sequence of Flavihumibacter petaseus NBRC 106054.</title>
        <authorList>
            <person name="Miyazawa S."/>
            <person name="Hosoyama A."/>
            <person name="Hashimoto M."/>
            <person name="Noguchi M."/>
            <person name="Tsuchikane K."/>
            <person name="Ohji S."/>
            <person name="Yamazoe A."/>
            <person name="Ichikawa N."/>
            <person name="Kimura A."/>
            <person name="Fujita N."/>
        </authorList>
    </citation>
    <scope>NUCLEOTIDE SEQUENCE [LARGE SCALE GENOMIC DNA]</scope>
    <source>
        <strain evidence="9 10">NBRC 106054</strain>
    </source>
</reference>
<evidence type="ECO:0000256" key="1">
    <source>
        <dbReference type="ARBA" id="ARBA00004196"/>
    </source>
</evidence>
<dbReference type="InterPro" id="IPR058626">
    <property type="entry name" value="MdtA-like_b-barrel"/>
</dbReference>
<evidence type="ECO:0000259" key="6">
    <source>
        <dbReference type="Pfam" id="PF25917"/>
    </source>
</evidence>
<feature type="domain" description="Multidrug resistance protein MdtA-like alpha-helical hairpin" evidence="5">
    <location>
        <begin position="109"/>
        <end position="178"/>
    </location>
</feature>
<keyword evidence="10" id="KW-1185">Reference proteome</keyword>
<dbReference type="Pfam" id="PF25944">
    <property type="entry name" value="Beta-barrel_RND"/>
    <property type="match status" value="1"/>
</dbReference>
<evidence type="ECO:0000259" key="5">
    <source>
        <dbReference type="Pfam" id="PF25876"/>
    </source>
</evidence>
<organism evidence="9 10">
    <name type="scientific">Flavihumibacter petaseus NBRC 106054</name>
    <dbReference type="NCBI Taxonomy" id="1220578"/>
    <lineage>
        <taxon>Bacteria</taxon>
        <taxon>Pseudomonadati</taxon>
        <taxon>Bacteroidota</taxon>
        <taxon>Chitinophagia</taxon>
        <taxon>Chitinophagales</taxon>
        <taxon>Chitinophagaceae</taxon>
        <taxon>Flavihumibacter</taxon>
    </lineage>
</organism>
<dbReference type="Proteomes" id="UP000033121">
    <property type="component" value="Unassembled WGS sequence"/>
</dbReference>
<sequence length="395" mass="42382">MLQFIKSASNFNGIFFASIALVYLYACNAKANTEGAGAPPPPALPVIALQAQDVNTFQEYTASLEGSEDIEIRPQVDGYLSKIYVDEGAWVKKGTPLFAIDSRRYSEALNNAHASLKQAEANLESADINLGKIEPLVSSNVVSDVQLKTARANRDAAAAAVSQAAAQKEQASINLGYTLIKAPADGYIGRIPYKTGSLVNSSNAQPLTLLSSVKEVYAYFSLSEKEWLQFSQRFPGNTLDAKLKQVPPVELVLADNSVYPQKGRIETVNGVFNNRMGTISLRAVFPNEGGALRSGSTGAVRLPRANDDAVVVPQEATYELQDKVFVFQVSDSNTVTGKAISINAKSGNYYLVNGGVHAGDKIVFAGMGRLQEGARITPEIISLDSILQSNPLSKK</sequence>
<evidence type="ECO:0000256" key="2">
    <source>
        <dbReference type="ARBA" id="ARBA00009477"/>
    </source>
</evidence>
<dbReference type="STRING" id="1220578.FPE01S_01_04250"/>
<dbReference type="Pfam" id="PF25967">
    <property type="entry name" value="RND-MFP_C"/>
    <property type="match status" value="1"/>
</dbReference>
<dbReference type="InterPro" id="IPR006143">
    <property type="entry name" value="RND_pump_MFP"/>
</dbReference>
<accession>A0A0E9MVA9</accession>
<keyword evidence="3" id="KW-0175">Coiled coil</keyword>
<feature type="chain" id="PRO_5002429499" evidence="4">
    <location>
        <begin position="32"/>
        <end position="395"/>
    </location>
</feature>
<dbReference type="RefSeq" id="WP_052955452.1">
    <property type="nucleotide sequence ID" value="NZ_BBWV01000001.1"/>
</dbReference>
<comment type="similarity">
    <text evidence="2">Belongs to the membrane fusion protein (MFP) (TC 8.A.1) family.</text>
</comment>
<gene>
    <name evidence="9" type="ORF">FPE01S_01_04250</name>
</gene>
<dbReference type="AlphaFoldDB" id="A0A0E9MVA9"/>
<proteinExistence type="inferred from homology"/>
<dbReference type="InterPro" id="IPR058625">
    <property type="entry name" value="MdtA-like_BSH"/>
</dbReference>
<name>A0A0E9MVA9_9BACT</name>
<dbReference type="PANTHER" id="PTHR30158:SF23">
    <property type="entry name" value="MULTIDRUG RESISTANCE PROTEIN MEXA"/>
    <property type="match status" value="1"/>
</dbReference>
<dbReference type="GO" id="GO:0022857">
    <property type="term" value="F:transmembrane transporter activity"/>
    <property type="evidence" value="ECO:0007669"/>
    <property type="project" value="InterPro"/>
</dbReference>
<evidence type="ECO:0000256" key="3">
    <source>
        <dbReference type="SAM" id="Coils"/>
    </source>
</evidence>
<dbReference type="EMBL" id="BBWV01000001">
    <property type="protein sequence ID" value="GAO41413.1"/>
    <property type="molecule type" value="Genomic_DNA"/>
</dbReference>
<dbReference type="Gene3D" id="2.40.30.170">
    <property type="match status" value="1"/>
</dbReference>
<evidence type="ECO:0000256" key="4">
    <source>
        <dbReference type="SAM" id="SignalP"/>
    </source>
</evidence>
<dbReference type="Gene3D" id="2.40.420.20">
    <property type="match status" value="1"/>
</dbReference>
<evidence type="ECO:0000259" key="7">
    <source>
        <dbReference type="Pfam" id="PF25944"/>
    </source>
</evidence>
<dbReference type="InterPro" id="IPR058627">
    <property type="entry name" value="MdtA-like_C"/>
</dbReference>
<comment type="caution">
    <text evidence="9">The sequence shown here is derived from an EMBL/GenBank/DDBJ whole genome shotgun (WGS) entry which is preliminary data.</text>
</comment>
<evidence type="ECO:0000313" key="9">
    <source>
        <dbReference type="EMBL" id="GAO41413.1"/>
    </source>
</evidence>
<feature type="coiled-coil region" evidence="3">
    <location>
        <begin position="102"/>
        <end position="129"/>
    </location>
</feature>
<dbReference type="Gene3D" id="2.40.50.100">
    <property type="match status" value="1"/>
</dbReference>
<protein>
    <submittedName>
        <fullName evidence="9">RND-type efflux pump membrane fusion protein</fullName>
    </submittedName>
</protein>
<dbReference type="PANTHER" id="PTHR30158">
    <property type="entry name" value="ACRA/E-RELATED COMPONENT OF DRUG EFFLUX TRANSPORTER"/>
    <property type="match status" value="1"/>
</dbReference>
<dbReference type="Pfam" id="PF25876">
    <property type="entry name" value="HH_MFP_RND"/>
    <property type="match status" value="1"/>
</dbReference>
<dbReference type="NCBIfam" id="TIGR01730">
    <property type="entry name" value="RND_mfp"/>
    <property type="match status" value="1"/>
</dbReference>
<keyword evidence="4" id="KW-0732">Signal</keyword>
<feature type="domain" description="Multidrug resistance protein MdtA-like C-terminal permuted SH3" evidence="8">
    <location>
        <begin position="308"/>
        <end position="368"/>
    </location>
</feature>
<feature type="domain" description="Multidrug resistance protein MdtA-like beta-barrel" evidence="7">
    <location>
        <begin position="219"/>
        <end position="302"/>
    </location>
</feature>